<sequence length="109" mass="11970">MKQLTLIRLQKKKKLAEHRLDVIPEHAPQNAPNPTDTTRALKNALKTAAAEVRDAAPGCEWKRSLCGSEAGDHGRGICSCHARSSSAPRTTRAAQILRRSFFSSPRTPK</sequence>
<proteinExistence type="predicted"/>
<comment type="caution">
    <text evidence="1">The sequence shown here is derived from an EMBL/GenBank/DDBJ whole genome shotgun (WGS) entry which is preliminary data.</text>
</comment>
<reference evidence="1" key="1">
    <citation type="submission" date="2020-06" db="EMBL/GenBank/DDBJ databases">
        <title>WGS assembly of Ceratodon purpureus strain R40.</title>
        <authorList>
            <person name="Carey S.B."/>
            <person name="Jenkins J."/>
            <person name="Shu S."/>
            <person name="Lovell J.T."/>
            <person name="Sreedasyam A."/>
            <person name="Maumus F."/>
            <person name="Tiley G.P."/>
            <person name="Fernandez-Pozo N."/>
            <person name="Barry K."/>
            <person name="Chen C."/>
            <person name="Wang M."/>
            <person name="Lipzen A."/>
            <person name="Daum C."/>
            <person name="Saski C.A."/>
            <person name="Payton A.C."/>
            <person name="Mcbreen J.C."/>
            <person name="Conrad R.E."/>
            <person name="Kollar L.M."/>
            <person name="Olsson S."/>
            <person name="Huttunen S."/>
            <person name="Landis J.B."/>
            <person name="Wickett N.J."/>
            <person name="Johnson M.G."/>
            <person name="Rensing S.A."/>
            <person name="Grimwood J."/>
            <person name="Schmutz J."/>
            <person name="Mcdaniel S.F."/>
        </authorList>
    </citation>
    <scope>NUCLEOTIDE SEQUENCE</scope>
    <source>
        <strain evidence="1">R40</strain>
    </source>
</reference>
<dbReference type="Proteomes" id="UP000822688">
    <property type="component" value="Chromosome 1"/>
</dbReference>
<name>A0A8T0JDC0_CERPU</name>
<evidence type="ECO:0000313" key="2">
    <source>
        <dbReference type="Proteomes" id="UP000822688"/>
    </source>
</evidence>
<gene>
    <name evidence="1" type="ORF">KC19_1G298200</name>
</gene>
<dbReference type="AlphaFoldDB" id="A0A8T0JDC0"/>
<evidence type="ECO:0000313" key="1">
    <source>
        <dbReference type="EMBL" id="KAG0593013.1"/>
    </source>
</evidence>
<accession>A0A8T0JDC0</accession>
<organism evidence="1 2">
    <name type="scientific">Ceratodon purpureus</name>
    <name type="common">Fire moss</name>
    <name type="synonym">Dicranum purpureum</name>
    <dbReference type="NCBI Taxonomy" id="3225"/>
    <lineage>
        <taxon>Eukaryota</taxon>
        <taxon>Viridiplantae</taxon>
        <taxon>Streptophyta</taxon>
        <taxon>Embryophyta</taxon>
        <taxon>Bryophyta</taxon>
        <taxon>Bryophytina</taxon>
        <taxon>Bryopsida</taxon>
        <taxon>Dicranidae</taxon>
        <taxon>Pseudoditrichales</taxon>
        <taxon>Ditrichaceae</taxon>
        <taxon>Ceratodon</taxon>
    </lineage>
</organism>
<protein>
    <submittedName>
        <fullName evidence="1">Uncharacterized protein</fullName>
    </submittedName>
</protein>
<keyword evidence="2" id="KW-1185">Reference proteome</keyword>
<dbReference type="EMBL" id="CM026421">
    <property type="protein sequence ID" value="KAG0593013.1"/>
    <property type="molecule type" value="Genomic_DNA"/>
</dbReference>